<accession>A0A2V2V0M7</accession>
<proteinExistence type="predicted"/>
<dbReference type="Proteomes" id="UP000246078">
    <property type="component" value="Unassembled WGS sequence"/>
</dbReference>
<comment type="caution">
    <text evidence="2">The sequence shown here is derived from an EMBL/GenBank/DDBJ whole genome shotgun (WGS) entry which is preliminary data.</text>
</comment>
<keyword evidence="1" id="KW-0812">Transmembrane</keyword>
<keyword evidence="1" id="KW-0472">Membrane</keyword>
<feature type="transmembrane region" description="Helical" evidence="1">
    <location>
        <begin position="129"/>
        <end position="148"/>
    </location>
</feature>
<keyword evidence="1" id="KW-1133">Transmembrane helix</keyword>
<evidence type="ECO:0000256" key="1">
    <source>
        <dbReference type="SAM" id="Phobius"/>
    </source>
</evidence>
<evidence type="ECO:0000313" key="3">
    <source>
        <dbReference type="Proteomes" id="UP000246078"/>
    </source>
</evidence>
<dbReference type="EMBL" id="PRFC01000408">
    <property type="protein sequence ID" value="PWU89042.1"/>
    <property type="molecule type" value="Genomic_DNA"/>
</dbReference>
<sequence>MRRVPLLRTKREPNRRVVTAGVGRGDRAQTSINRSMGTVTRTERASKARRRERRVRHTGQKGRQRVFSIHLTCHHTSRARTSSCSKQEKNVHFLKLVIFFNNGACGTSKDVVQTVRGTRVPDCAGGLRLLYIPPLSLLLLLLFLFLLAGPLRLQVLVDALQRPVKHVVHVVPLPNEELSEEPFQVAVVRLVLEAQASGVVEVRGKLRGKALAQRLHGRCLLALGYARVLFLLRVRFQALPRQ</sequence>
<name>A0A2V2V0M7_TRYCR</name>
<organism evidence="2 3">
    <name type="scientific">Trypanosoma cruzi</name>
    <dbReference type="NCBI Taxonomy" id="5693"/>
    <lineage>
        <taxon>Eukaryota</taxon>
        <taxon>Discoba</taxon>
        <taxon>Euglenozoa</taxon>
        <taxon>Kinetoplastea</taxon>
        <taxon>Metakinetoplastina</taxon>
        <taxon>Trypanosomatida</taxon>
        <taxon>Trypanosomatidae</taxon>
        <taxon>Trypanosoma</taxon>
        <taxon>Schizotrypanum</taxon>
    </lineage>
</organism>
<gene>
    <name evidence="2" type="ORF">C3747_408g1</name>
</gene>
<keyword evidence="2" id="KW-0240">DNA-directed RNA polymerase</keyword>
<dbReference type="VEuPathDB" id="TriTrypDB:C3747_408g1"/>
<protein>
    <submittedName>
        <fullName evidence="2">Putative DNA-directed RNA polymerase subunit</fullName>
    </submittedName>
</protein>
<evidence type="ECO:0000313" key="2">
    <source>
        <dbReference type="EMBL" id="PWU89042.1"/>
    </source>
</evidence>
<dbReference type="AlphaFoldDB" id="A0A2V2V0M7"/>
<keyword evidence="2" id="KW-0804">Transcription</keyword>
<reference evidence="2 3" key="1">
    <citation type="journal article" date="2018" name="Microb. Genom.">
        <title>Expanding an expanded genome: long-read sequencing of Trypanosoma cruzi.</title>
        <authorList>
            <person name="Berna L."/>
            <person name="Rodriguez M."/>
            <person name="Chiribao M.L."/>
            <person name="Parodi-Talice A."/>
            <person name="Pita S."/>
            <person name="Rijo G."/>
            <person name="Alvarez-Valin F."/>
            <person name="Robello C."/>
        </authorList>
    </citation>
    <scope>NUCLEOTIDE SEQUENCE [LARGE SCALE GENOMIC DNA]</scope>
    <source>
        <strain evidence="2 3">TCC</strain>
    </source>
</reference>
<dbReference type="GO" id="GO:0000428">
    <property type="term" value="C:DNA-directed RNA polymerase complex"/>
    <property type="evidence" value="ECO:0007669"/>
    <property type="project" value="UniProtKB-KW"/>
</dbReference>